<dbReference type="Proteomes" id="UP001164929">
    <property type="component" value="Chromosome 10"/>
</dbReference>
<gene>
    <name evidence="1" type="ORF">NC653_024097</name>
</gene>
<dbReference type="EMBL" id="JAQIZT010000010">
    <property type="protein sequence ID" value="KAJ6980651.1"/>
    <property type="molecule type" value="Genomic_DNA"/>
</dbReference>
<proteinExistence type="predicted"/>
<name>A0AAD6M826_9ROSI</name>
<comment type="caution">
    <text evidence="1">The sequence shown here is derived from an EMBL/GenBank/DDBJ whole genome shotgun (WGS) entry which is preliminary data.</text>
</comment>
<dbReference type="AlphaFoldDB" id="A0AAD6M826"/>
<organism evidence="1 2">
    <name type="scientific">Populus alba x Populus x berolinensis</name>
    <dbReference type="NCBI Taxonomy" id="444605"/>
    <lineage>
        <taxon>Eukaryota</taxon>
        <taxon>Viridiplantae</taxon>
        <taxon>Streptophyta</taxon>
        <taxon>Embryophyta</taxon>
        <taxon>Tracheophyta</taxon>
        <taxon>Spermatophyta</taxon>
        <taxon>Magnoliopsida</taxon>
        <taxon>eudicotyledons</taxon>
        <taxon>Gunneridae</taxon>
        <taxon>Pentapetalae</taxon>
        <taxon>rosids</taxon>
        <taxon>fabids</taxon>
        <taxon>Malpighiales</taxon>
        <taxon>Salicaceae</taxon>
        <taxon>Saliceae</taxon>
        <taxon>Populus</taxon>
    </lineage>
</organism>
<accession>A0AAD6M826</accession>
<sequence length="165" mass="18549">MRDPILGFLLVLESHHNLRLSDSSLSNAINRQMRAMIYQEQIVQTSHLEPTGLLLILLIRKINTISDPNTRVQIQQQASGFWVCIASTNSINSNCNSSEQQLAANLCMLGAHYIQYHPMGQCQCPGIIITVFIPSPAANTTTILRLIRHYPVYYVQARPTTMLTI</sequence>
<keyword evidence="2" id="KW-1185">Reference proteome</keyword>
<evidence type="ECO:0000313" key="1">
    <source>
        <dbReference type="EMBL" id="KAJ6980651.1"/>
    </source>
</evidence>
<evidence type="ECO:0000313" key="2">
    <source>
        <dbReference type="Proteomes" id="UP001164929"/>
    </source>
</evidence>
<reference evidence="1" key="1">
    <citation type="journal article" date="2023" name="Mol. Ecol. Resour.">
        <title>Chromosome-level genome assembly of a triploid poplar Populus alba 'Berolinensis'.</title>
        <authorList>
            <person name="Chen S."/>
            <person name="Yu Y."/>
            <person name="Wang X."/>
            <person name="Wang S."/>
            <person name="Zhang T."/>
            <person name="Zhou Y."/>
            <person name="He R."/>
            <person name="Meng N."/>
            <person name="Wang Y."/>
            <person name="Liu W."/>
            <person name="Liu Z."/>
            <person name="Liu J."/>
            <person name="Guo Q."/>
            <person name="Huang H."/>
            <person name="Sederoff R.R."/>
            <person name="Wang G."/>
            <person name="Qu G."/>
            <person name="Chen S."/>
        </authorList>
    </citation>
    <scope>NUCLEOTIDE SEQUENCE</scope>
    <source>
        <strain evidence="1">SC-2020</strain>
    </source>
</reference>
<protein>
    <submittedName>
        <fullName evidence="1">Uncharacterized protein</fullName>
    </submittedName>
</protein>